<protein>
    <recommendedName>
        <fullName evidence="1">Integrase Tn916-type N-terminal DNA binding domain-containing protein</fullName>
    </recommendedName>
</protein>
<evidence type="ECO:0000313" key="3">
    <source>
        <dbReference type="Proteomes" id="UP001600943"/>
    </source>
</evidence>
<dbReference type="EMBL" id="BAABYW010000001">
    <property type="protein sequence ID" value="GAA6407880.1"/>
    <property type="molecule type" value="Genomic_DNA"/>
</dbReference>
<dbReference type="Pfam" id="PF02920">
    <property type="entry name" value="Integrase_DNA"/>
    <property type="match status" value="1"/>
</dbReference>
<gene>
    <name evidence="2" type="ORF">K040078D81_19970</name>
</gene>
<organism evidence="2 3">
    <name type="scientific">Blautia hominis</name>
    <dbReference type="NCBI Taxonomy" id="2025493"/>
    <lineage>
        <taxon>Bacteria</taxon>
        <taxon>Bacillati</taxon>
        <taxon>Bacillota</taxon>
        <taxon>Clostridia</taxon>
        <taxon>Lachnospirales</taxon>
        <taxon>Lachnospiraceae</taxon>
        <taxon>Blautia</taxon>
    </lineage>
</organism>
<name>A0ABQ0B8V2_9FIRM</name>
<accession>A0ABQ0B8V2</accession>
<dbReference type="Gene3D" id="3.30.160.60">
    <property type="entry name" value="Classic Zinc Finger"/>
    <property type="match status" value="1"/>
</dbReference>
<evidence type="ECO:0000313" key="2">
    <source>
        <dbReference type="EMBL" id="GAA6407880.1"/>
    </source>
</evidence>
<dbReference type="Proteomes" id="UP001600943">
    <property type="component" value="Unassembled WGS sequence"/>
</dbReference>
<dbReference type="RefSeq" id="WP_369861811.1">
    <property type="nucleotide sequence ID" value="NZ_BAABYW010000001.1"/>
</dbReference>
<dbReference type="SUPFAM" id="SSF54171">
    <property type="entry name" value="DNA-binding domain"/>
    <property type="match status" value="1"/>
</dbReference>
<dbReference type="InterPro" id="IPR016177">
    <property type="entry name" value="DNA-bd_dom_sf"/>
</dbReference>
<reference evidence="2 3" key="1">
    <citation type="submission" date="2024-04" db="EMBL/GenBank/DDBJ databases">
        <title>Defined microbial consortia suppress multidrug-resistant proinflammatory Enterobacteriaceae via ecological control.</title>
        <authorList>
            <person name="Furuichi M."/>
            <person name="Kawaguchi T."/>
            <person name="Pust M."/>
            <person name="Yasuma K."/>
            <person name="Plichta D."/>
            <person name="Hasegawa N."/>
            <person name="Ohya T."/>
            <person name="Bhattarai S."/>
            <person name="Sasajima S."/>
            <person name="Aoto Y."/>
            <person name="Tuganbaev T."/>
            <person name="Yaginuma M."/>
            <person name="Ueda M."/>
            <person name="Okahashi N."/>
            <person name="Amafuji K."/>
            <person name="Kiridooshi Y."/>
            <person name="Sugita K."/>
            <person name="Strazar M."/>
            <person name="Skelly A."/>
            <person name="Suda W."/>
            <person name="Hattori M."/>
            <person name="Nakamoto N."/>
            <person name="Caballero S."/>
            <person name="Norman J."/>
            <person name="Olle B."/>
            <person name="Tanoue T."/>
            <person name="Arita M."/>
            <person name="Bucci V."/>
            <person name="Atarashi K."/>
            <person name="Xavier R."/>
            <person name="Honda K."/>
        </authorList>
    </citation>
    <scope>NUCLEOTIDE SEQUENCE [LARGE SCALE GENOMIC DNA]</scope>
    <source>
        <strain evidence="3">k04-0078-D8-1</strain>
    </source>
</reference>
<keyword evidence="3" id="KW-1185">Reference proteome</keyword>
<evidence type="ECO:0000259" key="1">
    <source>
        <dbReference type="Pfam" id="PF02920"/>
    </source>
</evidence>
<comment type="caution">
    <text evidence="2">The sequence shown here is derived from an EMBL/GenBank/DDBJ whole genome shotgun (WGS) entry which is preliminary data.</text>
</comment>
<proteinExistence type="predicted"/>
<sequence>MTKQRKDGRYIFKYKDFSGKQRYLYIIRLEKPDRVPPGTQENYGTFGYRCNLENLL</sequence>
<feature type="domain" description="Integrase Tn916-type N-terminal DNA binding" evidence="1">
    <location>
        <begin position="3"/>
        <end position="42"/>
    </location>
</feature>
<dbReference type="InterPro" id="IPR004191">
    <property type="entry name" value="Integrase_Tn916-type_DNA-bd_N"/>
</dbReference>